<keyword evidence="6 7" id="KW-0520">NAD</keyword>
<evidence type="ECO:0000313" key="10">
    <source>
        <dbReference type="EMBL" id="KAH6599978.1"/>
    </source>
</evidence>
<dbReference type="PANTHER" id="PTHR23090">
    <property type="entry name" value="NH 3 /GLUTAMINE-DEPENDENT NAD + SYNTHETASE"/>
    <property type="match status" value="1"/>
</dbReference>
<evidence type="ECO:0000256" key="3">
    <source>
        <dbReference type="ARBA" id="ARBA00022598"/>
    </source>
</evidence>
<evidence type="ECO:0000256" key="6">
    <source>
        <dbReference type="ARBA" id="ARBA00023027"/>
    </source>
</evidence>
<dbReference type="InterPro" id="IPR003694">
    <property type="entry name" value="NAD_synthase"/>
</dbReference>
<dbReference type="InterPro" id="IPR003010">
    <property type="entry name" value="C-N_Hydrolase"/>
</dbReference>
<dbReference type="Pfam" id="PF00795">
    <property type="entry name" value="CN_hydrolase"/>
    <property type="match status" value="1"/>
</dbReference>
<dbReference type="Proteomes" id="UP001648503">
    <property type="component" value="Unassembled WGS sequence"/>
</dbReference>
<dbReference type="Gene3D" id="3.60.110.10">
    <property type="entry name" value="Carbon-nitrogen hydrolase"/>
    <property type="match status" value="1"/>
</dbReference>
<protein>
    <recommendedName>
        <fullName evidence="7">Glutamine-dependent NAD(+) synthetase</fullName>
        <ecNumber evidence="7">6.3.5.1</ecNumber>
    </recommendedName>
    <alternativeName>
        <fullName evidence="7">NAD(+) synthase [glutamine-hydrolyzing]</fullName>
    </alternativeName>
</protein>
<dbReference type="EMBL" id="JAFCIX010000053">
    <property type="protein sequence ID" value="KAH6599978.1"/>
    <property type="molecule type" value="Genomic_DNA"/>
</dbReference>
<dbReference type="NCBIfam" id="TIGR00552">
    <property type="entry name" value="nadE"/>
    <property type="match status" value="1"/>
</dbReference>
<dbReference type="EC" id="6.3.5.1" evidence="7"/>
<comment type="pathway">
    <text evidence="1 7">Cofactor biosynthesis; NAD(+) biosynthesis; NAD(+) from deamido-NAD(+) (L-Gln route): step 1/1.</text>
</comment>
<dbReference type="Gene3D" id="3.40.50.620">
    <property type="entry name" value="HUPs"/>
    <property type="match status" value="1"/>
</dbReference>
<dbReference type="InterPro" id="IPR022310">
    <property type="entry name" value="NAD/GMP_synthase"/>
</dbReference>
<dbReference type="PANTHER" id="PTHR23090:SF9">
    <property type="entry name" value="GLUTAMINE-DEPENDENT NAD(+) SYNTHETASE"/>
    <property type="match status" value="1"/>
</dbReference>
<comment type="catalytic activity">
    <reaction evidence="7">
        <text>deamido-NAD(+) + L-glutamine + ATP + H2O = L-glutamate + AMP + diphosphate + NAD(+) + H(+)</text>
        <dbReference type="Rhea" id="RHEA:24384"/>
        <dbReference type="ChEBI" id="CHEBI:15377"/>
        <dbReference type="ChEBI" id="CHEBI:15378"/>
        <dbReference type="ChEBI" id="CHEBI:29985"/>
        <dbReference type="ChEBI" id="CHEBI:30616"/>
        <dbReference type="ChEBI" id="CHEBI:33019"/>
        <dbReference type="ChEBI" id="CHEBI:57540"/>
        <dbReference type="ChEBI" id="CHEBI:58359"/>
        <dbReference type="ChEBI" id="CHEBI:58437"/>
        <dbReference type="ChEBI" id="CHEBI:456215"/>
        <dbReference type="EC" id="6.3.5.1"/>
    </reaction>
</comment>
<keyword evidence="5 7" id="KW-0067">ATP-binding</keyword>
<keyword evidence="11" id="KW-1185">Reference proteome</keyword>
<feature type="domain" description="CN hydrolase" evidence="8">
    <location>
        <begin position="5"/>
        <end position="275"/>
    </location>
</feature>
<dbReference type="PROSITE" id="PS50263">
    <property type="entry name" value="CN_HYDROLASE"/>
    <property type="match status" value="1"/>
</dbReference>
<dbReference type="HAMAP" id="MF_02090">
    <property type="entry name" value="NadE_glutamine_dep"/>
    <property type="match status" value="1"/>
</dbReference>
<sequence>MPAYITLATCSLNQWALDFSGNYARIQESITLAKTAGACYRLGPELEITGYGCNDHFLEGDTHQHSWEVLQKLLADPRNQGITCDVGMPIMLRGVLYNCRVIFRNMRILLIRPKMFLANDGNYREMRWFTPWTEYKRLDEIRLPEIISSVDGQRVAPFGDGVVAFPDAVFGTESCEELFTPHSPHVQMSLDDVDVFTNGSASHHEFQKLNRRVQLIQNATGKCGGIYLYSNLKGCDGERVYYDGCPLIVINGEVVAQGSQFSLADVEVITATLDIQDVRSYRAGLVSRSLQAVSNKEHYPVVAADGFVTSKSMPHGNVLAQATPVAYHSPSEEIRLGPACWLWDYIRRTQSGGYFLPLSGGIDSCSSALIVYSMCELVHAGLQRSDEIITRDLEAIIGYPLNDSEMTPSKICGLLLHTCYMGTANSSDETRARALRLAQRIGSYHLSVSIDTGVDAILGIFQAATLTIPKFRVYGGSVRENIALQNIQARLRMVISYLFAQLLPWTRDRRASLLVLGSANVDEMLRGYLTKYDCSSADINPLGGISKVDLVEFVRHMSCAIPEFGILTEFLDAPPTAELEPITASHQQTDEEDMGMSYKDLSVFGTLRKIFKMGPVSMFQRLLHDWGATLSPSEIAARVKRMFYFYSINRHKATVMPPAYHMSSYSADDNRFDLRPFLYNAAWTWQFGKIDEYAEQAENSPVTN</sequence>
<proteinExistence type="inferred from homology"/>
<dbReference type="InterPro" id="IPR014445">
    <property type="entry name" value="Gln-dep_NAD_synthase"/>
</dbReference>
<evidence type="ECO:0000256" key="7">
    <source>
        <dbReference type="PIRNR" id="PIRNR006630"/>
    </source>
</evidence>
<accession>A0ABQ8EX52</accession>
<evidence type="ECO:0000313" key="9">
    <source>
        <dbReference type="EMBL" id="KAH6588025.1"/>
    </source>
</evidence>
<dbReference type="InterPro" id="IPR036526">
    <property type="entry name" value="C-N_Hydrolase_sf"/>
</dbReference>
<dbReference type="PIRSF" id="PIRSF006630">
    <property type="entry name" value="NADS_GAT"/>
    <property type="match status" value="1"/>
</dbReference>
<organism evidence="9 11">
    <name type="scientific">Batrachochytrium salamandrivorans</name>
    <dbReference type="NCBI Taxonomy" id="1357716"/>
    <lineage>
        <taxon>Eukaryota</taxon>
        <taxon>Fungi</taxon>
        <taxon>Fungi incertae sedis</taxon>
        <taxon>Chytridiomycota</taxon>
        <taxon>Chytridiomycota incertae sedis</taxon>
        <taxon>Chytridiomycetes</taxon>
        <taxon>Rhizophydiales</taxon>
        <taxon>Rhizophydiales incertae sedis</taxon>
        <taxon>Batrachochytrium</taxon>
    </lineage>
</organism>
<dbReference type="InterPro" id="IPR014729">
    <property type="entry name" value="Rossmann-like_a/b/a_fold"/>
</dbReference>
<keyword evidence="4 7" id="KW-0547">Nucleotide-binding</keyword>
<evidence type="ECO:0000256" key="1">
    <source>
        <dbReference type="ARBA" id="ARBA00005188"/>
    </source>
</evidence>
<dbReference type="CDD" id="cd07570">
    <property type="entry name" value="GAT_Gln-NAD-synth"/>
    <property type="match status" value="1"/>
</dbReference>
<dbReference type="SUPFAM" id="SSF56317">
    <property type="entry name" value="Carbon-nitrogen hydrolase"/>
    <property type="match status" value="1"/>
</dbReference>
<dbReference type="EMBL" id="JAFCIX010000545">
    <property type="protein sequence ID" value="KAH6588025.1"/>
    <property type="molecule type" value="Genomic_DNA"/>
</dbReference>
<comment type="similarity">
    <text evidence="2 7">In the C-terminal section; belongs to the NAD synthetase family.</text>
</comment>
<dbReference type="SUPFAM" id="SSF52402">
    <property type="entry name" value="Adenine nucleotide alpha hydrolases-like"/>
    <property type="match status" value="1"/>
</dbReference>
<evidence type="ECO:0000256" key="2">
    <source>
        <dbReference type="ARBA" id="ARBA00007145"/>
    </source>
</evidence>
<gene>
    <name evidence="10" type="ORF">BASA50_002662</name>
    <name evidence="9" type="ORF">BASA50_010888</name>
</gene>
<dbReference type="CDD" id="cd00553">
    <property type="entry name" value="NAD_synthase"/>
    <property type="match status" value="1"/>
</dbReference>
<evidence type="ECO:0000256" key="5">
    <source>
        <dbReference type="ARBA" id="ARBA00022840"/>
    </source>
</evidence>
<keyword evidence="3 7" id="KW-0436">Ligase</keyword>
<dbReference type="Pfam" id="PF02540">
    <property type="entry name" value="NAD_synthase"/>
    <property type="match status" value="1"/>
</dbReference>
<evidence type="ECO:0000313" key="11">
    <source>
        <dbReference type="Proteomes" id="UP001648503"/>
    </source>
</evidence>
<comment type="caution">
    <text evidence="9">The sequence shown here is derived from an EMBL/GenBank/DDBJ whole genome shotgun (WGS) entry which is preliminary data.</text>
</comment>
<evidence type="ECO:0000259" key="8">
    <source>
        <dbReference type="PROSITE" id="PS50263"/>
    </source>
</evidence>
<evidence type="ECO:0000256" key="4">
    <source>
        <dbReference type="ARBA" id="ARBA00022741"/>
    </source>
</evidence>
<reference evidence="9 11" key="1">
    <citation type="submission" date="2021-02" db="EMBL/GenBank/DDBJ databases">
        <title>Variation within the Batrachochytrium salamandrivorans European outbreak.</title>
        <authorList>
            <person name="Kelly M."/>
            <person name="Pasmans F."/>
            <person name="Shea T.P."/>
            <person name="Munoz J.F."/>
            <person name="Carranza S."/>
            <person name="Cuomo C.A."/>
            <person name="Martel A."/>
        </authorList>
    </citation>
    <scope>NUCLEOTIDE SEQUENCE [LARGE SCALE GENOMIC DNA]</scope>
    <source>
        <strain evidence="9 11">AMFP18/2</strain>
    </source>
</reference>
<name>A0ABQ8EX52_9FUNG</name>